<evidence type="ECO:0000313" key="2">
    <source>
        <dbReference type="Proteomes" id="UP001278766"/>
    </source>
</evidence>
<reference evidence="1" key="2">
    <citation type="submission" date="2023-06" db="EMBL/GenBank/DDBJ databases">
        <authorList>
            <consortium name="Lawrence Berkeley National Laboratory"/>
            <person name="Haridas S."/>
            <person name="Hensen N."/>
            <person name="Bonometti L."/>
            <person name="Westerberg I."/>
            <person name="Brannstrom I.O."/>
            <person name="Guillou S."/>
            <person name="Cros-Aarteil S."/>
            <person name="Calhoun S."/>
            <person name="Kuo A."/>
            <person name="Mondo S."/>
            <person name="Pangilinan J."/>
            <person name="Riley R."/>
            <person name="Labutti K."/>
            <person name="Andreopoulos B."/>
            <person name="Lipzen A."/>
            <person name="Chen C."/>
            <person name="Yanf M."/>
            <person name="Daum C."/>
            <person name="Ng V."/>
            <person name="Clum A."/>
            <person name="Steindorff A."/>
            <person name="Ohm R."/>
            <person name="Martin F."/>
            <person name="Silar P."/>
            <person name="Natvig D."/>
            <person name="Lalanne C."/>
            <person name="Gautier V."/>
            <person name="Ament-Velasquez S.L."/>
            <person name="Kruys A."/>
            <person name="Hutchinson M.I."/>
            <person name="Powell A.J."/>
            <person name="Barry K."/>
            <person name="Miller A.N."/>
            <person name="Grigoriev I.V."/>
            <person name="Debuchy R."/>
            <person name="Gladieux P."/>
            <person name="Thoren M.H."/>
            <person name="Johannesson H."/>
        </authorList>
    </citation>
    <scope>NUCLEOTIDE SEQUENCE</scope>
    <source>
        <strain evidence="1">CBS 168.71</strain>
    </source>
</reference>
<protein>
    <submittedName>
        <fullName evidence="1">Uncharacterized protein</fullName>
    </submittedName>
</protein>
<evidence type="ECO:0000313" key="1">
    <source>
        <dbReference type="EMBL" id="KAK3290277.1"/>
    </source>
</evidence>
<dbReference type="AlphaFoldDB" id="A0AAE0H5J4"/>
<accession>A0AAE0H5J4</accession>
<dbReference type="Proteomes" id="UP001278766">
    <property type="component" value="Unassembled WGS sequence"/>
</dbReference>
<dbReference type="RefSeq" id="XP_062653791.1">
    <property type="nucleotide sequence ID" value="XM_062808515.1"/>
</dbReference>
<proteinExistence type="predicted"/>
<comment type="caution">
    <text evidence="1">The sequence shown here is derived from an EMBL/GenBank/DDBJ whole genome shotgun (WGS) entry which is preliminary data.</text>
</comment>
<name>A0AAE0H5J4_9PEZI</name>
<dbReference type="EMBL" id="JAUEPN010000014">
    <property type="protein sequence ID" value="KAK3290277.1"/>
    <property type="molecule type" value="Genomic_DNA"/>
</dbReference>
<dbReference type="GeneID" id="87845463"/>
<sequence>MARHRNRFVRWTVVVRAAIQSREAASPIQVPRWGPEECDFRGPGSHLAPAERLGQEGCRTSLPKKTQVPATLVAPIPGRESVRYVSLRCSLCKAAFLLLSALWVLGVQNRNLRRRVWPWGFWGPGMGRTPPDKPTDIVGFSHSFPIPLQLCAAHPLAHTQASLAKSTLRAPRPTLNTRSIQSIILSETLSLAKHHQTHLYNQHLCSFFAETTLHESLLQLTLVSNFEFTKQNYGLDQNQVSRTRSRLSLLLTPR</sequence>
<reference evidence="1" key="1">
    <citation type="journal article" date="2023" name="Mol. Phylogenet. Evol.">
        <title>Genome-scale phylogeny and comparative genomics of the fungal order Sordariales.</title>
        <authorList>
            <person name="Hensen N."/>
            <person name="Bonometti L."/>
            <person name="Westerberg I."/>
            <person name="Brannstrom I.O."/>
            <person name="Guillou S."/>
            <person name="Cros-Aarteil S."/>
            <person name="Calhoun S."/>
            <person name="Haridas S."/>
            <person name="Kuo A."/>
            <person name="Mondo S."/>
            <person name="Pangilinan J."/>
            <person name="Riley R."/>
            <person name="LaButti K."/>
            <person name="Andreopoulos B."/>
            <person name="Lipzen A."/>
            <person name="Chen C."/>
            <person name="Yan M."/>
            <person name="Daum C."/>
            <person name="Ng V."/>
            <person name="Clum A."/>
            <person name="Steindorff A."/>
            <person name="Ohm R.A."/>
            <person name="Martin F."/>
            <person name="Silar P."/>
            <person name="Natvig D.O."/>
            <person name="Lalanne C."/>
            <person name="Gautier V."/>
            <person name="Ament-Velasquez S.L."/>
            <person name="Kruys A."/>
            <person name="Hutchinson M.I."/>
            <person name="Powell A.J."/>
            <person name="Barry K."/>
            <person name="Miller A.N."/>
            <person name="Grigoriev I.V."/>
            <person name="Debuchy R."/>
            <person name="Gladieux P."/>
            <person name="Hiltunen Thoren M."/>
            <person name="Johannesson H."/>
        </authorList>
    </citation>
    <scope>NUCLEOTIDE SEQUENCE</scope>
    <source>
        <strain evidence="1">CBS 168.71</strain>
    </source>
</reference>
<gene>
    <name evidence="1" type="ORF">B0H64DRAFT_61873</name>
</gene>
<organism evidence="1 2">
    <name type="scientific">Chaetomium fimeti</name>
    <dbReference type="NCBI Taxonomy" id="1854472"/>
    <lineage>
        <taxon>Eukaryota</taxon>
        <taxon>Fungi</taxon>
        <taxon>Dikarya</taxon>
        <taxon>Ascomycota</taxon>
        <taxon>Pezizomycotina</taxon>
        <taxon>Sordariomycetes</taxon>
        <taxon>Sordariomycetidae</taxon>
        <taxon>Sordariales</taxon>
        <taxon>Chaetomiaceae</taxon>
        <taxon>Chaetomium</taxon>
    </lineage>
</organism>
<keyword evidence="2" id="KW-1185">Reference proteome</keyword>